<feature type="transmembrane region" description="Helical" evidence="2">
    <location>
        <begin position="747"/>
        <end position="770"/>
    </location>
</feature>
<evidence type="ECO:0000313" key="4">
    <source>
        <dbReference type="Proteomes" id="UP000299367"/>
    </source>
</evidence>
<dbReference type="RefSeq" id="WP_137907066.1">
    <property type="nucleotide sequence ID" value="NZ_BJCF01000007.1"/>
</dbReference>
<feature type="transmembrane region" description="Helical" evidence="2">
    <location>
        <begin position="403"/>
        <end position="430"/>
    </location>
</feature>
<feature type="transmembrane region" description="Helical" evidence="2">
    <location>
        <begin position="852"/>
        <end position="872"/>
    </location>
</feature>
<dbReference type="InterPro" id="IPR001036">
    <property type="entry name" value="Acrflvin-R"/>
</dbReference>
<feature type="transmembrane region" description="Helical" evidence="2">
    <location>
        <begin position="776"/>
        <end position="796"/>
    </location>
</feature>
<dbReference type="AlphaFoldDB" id="A0A480A8C6"/>
<dbReference type="EMBL" id="BJCF01000007">
    <property type="protein sequence ID" value="GCL41325.1"/>
    <property type="molecule type" value="Genomic_DNA"/>
</dbReference>
<dbReference type="OrthoDB" id="9791035at2"/>
<feature type="transmembrane region" description="Helical" evidence="2">
    <location>
        <begin position="884"/>
        <end position="906"/>
    </location>
</feature>
<proteinExistence type="predicted"/>
<dbReference type="Gene3D" id="3.30.70.1440">
    <property type="entry name" value="Multidrug efflux transporter AcrB pore domain"/>
    <property type="match status" value="1"/>
</dbReference>
<feature type="transmembrane region" description="Helical" evidence="2">
    <location>
        <begin position="464"/>
        <end position="484"/>
    </location>
</feature>
<feature type="transmembrane region" description="Helical" evidence="2">
    <location>
        <begin position="300"/>
        <end position="322"/>
    </location>
</feature>
<dbReference type="GO" id="GO:0042910">
    <property type="term" value="F:xenobiotic transmembrane transporter activity"/>
    <property type="evidence" value="ECO:0007669"/>
    <property type="project" value="TreeGrafter"/>
</dbReference>
<sequence>MVQTKTTQTSKHARESFNISRLAIKFSWLTVCFWIGVTVAGVLAFSSLKYALFPDITFPVVVVTVQAPLSSTLDTEEKLTKPIEEGLKSLVGLEDIRSSTYPGQTAVVSSFVVGTSLETATNKISQIVNQLNLPKDTNKKIIPLNLNESATVSYAVESSVRDIDNLRQLAKDKIVPAIAKLPGVLKVSLLGGGTLKPQLTTVTNGLQPPTGTLVRFNGQDALAFQVIKKGDANTLELVSGVEKEVQQLRATLKDVTLTLAATQAEYIRNATHSTIDALIEAIILSVVVIFPFLWNWQATLISALAIPISLLGTFIVMAIYGFNLETITLLALALVIGSIVDDAIVDVENIMRHIENGKTPREAALIATNEIGLTVTAATLTAVAVFLPIGLMGGVIGQFFKPFGITVSAAMLTSLLVARTLSPVLAIYWLKPKSSSSPQKQGRIWLGFEQAYRNLLAWSLQHRLIVVGLAVVSLIAGIALIPLIPKGFIPKLDRGEFNIVYTSLVPSLPAALGQEVPGGGGQPGGRETQRGRKDKLGSSSLSVAVDLSAHPSPISISNLLNDSLDVAKKLEKVVRNSPDVATVFTTVGSREGEPNKGTLYVKLKAERKVKTAQVQDQLRATLPKLAGVTTSVEDIQFVDTGGQKPLQVALQGKDLQALTTAAKAVKARIEKISGFADVTITGESHQQDTILQIERLNHQRVVYIGANLGQNLTLGNATDIVVSEAQAVIPAGVSLNLGGDSARQNQVFGSFGTTLGLSALCIIVVLIWLFKSWVDPIVIGLSLPLAIVGALLALLFTKSDFGMISLIGFVFLLGITNKNAILIVDYINQLRDSGIEKTEAILKAGPVRLRPIMMTTAATILGMVPIALGLGAGSELRSPMAVSIAGGLVSSTILSLFVVPVFYAILDDWFPRRKVN</sequence>
<dbReference type="Gene3D" id="1.20.1640.10">
    <property type="entry name" value="Multidrug efflux transporter AcrB transmembrane domain"/>
    <property type="match status" value="4"/>
</dbReference>
<feature type="region of interest" description="Disordered" evidence="1">
    <location>
        <begin position="515"/>
        <end position="535"/>
    </location>
</feature>
<reference evidence="4" key="1">
    <citation type="submission" date="2019-02" db="EMBL/GenBank/DDBJ databases">
        <title>Draft genome sequence of Dolichospermum planctonicum NIES-80.</title>
        <authorList>
            <person name="Yamaguchi H."/>
            <person name="Suzuki S."/>
            <person name="Kawachi M."/>
        </authorList>
    </citation>
    <scope>NUCLEOTIDE SEQUENCE [LARGE SCALE GENOMIC DNA]</scope>
    <source>
        <strain evidence="4">NIES-80</strain>
    </source>
</reference>
<evidence type="ECO:0000256" key="2">
    <source>
        <dbReference type="SAM" id="Phobius"/>
    </source>
</evidence>
<feature type="transmembrane region" description="Helical" evidence="2">
    <location>
        <begin position="26"/>
        <end position="45"/>
    </location>
</feature>
<dbReference type="Pfam" id="PF00873">
    <property type="entry name" value="ACR_tran"/>
    <property type="match status" value="3"/>
</dbReference>
<dbReference type="Gene3D" id="3.30.70.1320">
    <property type="entry name" value="Multidrug efflux transporter AcrB pore domain like"/>
    <property type="match status" value="2"/>
</dbReference>
<keyword evidence="2" id="KW-0812">Transmembrane</keyword>
<dbReference type="InterPro" id="IPR027463">
    <property type="entry name" value="AcrB_DN_DC_subdom"/>
</dbReference>
<feature type="transmembrane region" description="Helical" evidence="2">
    <location>
        <begin position="803"/>
        <end position="824"/>
    </location>
</feature>
<dbReference type="SUPFAM" id="SSF82693">
    <property type="entry name" value="Multidrug efflux transporter AcrB pore domain, PN1, PN2, PC1 and PC2 subdomains"/>
    <property type="match status" value="3"/>
</dbReference>
<dbReference type="PRINTS" id="PR00702">
    <property type="entry name" value="ACRIFLAVINRP"/>
</dbReference>
<name>A0A480A8C6_9CYAN</name>
<feature type="transmembrane region" description="Helical" evidence="2">
    <location>
        <begin position="371"/>
        <end position="391"/>
    </location>
</feature>
<dbReference type="PANTHER" id="PTHR32063:SF0">
    <property type="entry name" value="SWARMING MOTILITY PROTEIN SWRC"/>
    <property type="match status" value="1"/>
</dbReference>
<gene>
    <name evidence="3" type="ORF">NIES80_10200</name>
</gene>
<comment type="caution">
    <text evidence="3">The sequence shown here is derived from an EMBL/GenBank/DDBJ whole genome shotgun (WGS) entry which is preliminary data.</text>
</comment>
<dbReference type="Gene3D" id="3.30.70.1430">
    <property type="entry name" value="Multidrug efflux transporter AcrB pore domain"/>
    <property type="match status" value="2"/>
</dbReference>
<evidence type="ECO:0000256" key="1">
    <source>
        <dbReference type="SAM" id="MobiDB-lite"/>
    </source>
</evidence>
<dbReference type="SUPFAM" id="SSF82866">
    <property type="entry name" value="Multidrug efflux transporter AcrB transmembrane domain"/>
    <property type="match status" value="2"/>
</dbReference>
<dbReference type="PANTHER" id="PTHR32063">
    <property type="match status" value="1"/>
</dbReference>
<accession>A0A480A8C6</accession>
<feature type="transmembrane region" description="Helical" evidence="2">
    <location>
        <begin position="277"/>
        <end position="294"/>
    </location>
</feature>
<organism evidence="3 4">
    <name type="scientific">Dolichospermum planctonicum</name>
    <dbReference type="NCBI Taxonomy" id="136072"/>
    <lineage>
        <taxon>Bacteria</taxon>
        <taxon>Bacillati</taxon>
        <taxon>Cyanobacteriota</taxon>
        <taxon>Cyanophyceae</taxon>
        <taxon>Nostocales</taxon>
        <taxon>Aphanizomenonaceae</taxon>
        <taxon>Dolichospermum</taxon>
    </lineage>
</organism>
<dbReference type="Proteomes" id="UP000299367">
    <property type="component" value="Unassembled WGS sequence"/>
</dbReference>
<keyword evidence="2" id="KW-0472">Membrane</keyword>
<dbReference type="GO" id="GO:0005886">
    <property type="term" value="C:plasma membrane"/>
    <property type="evidence" value="ECO:0007669"/>
    <property type="project" value="TreeGrafter"/>
</dbReference>
<evidence type="ECO:0000313" key="3">
    <source>
        <dbReference type="EMBL" id="GCL41325.1"/>
    </source>
</evidence>
<dbReference type="Gene3D" id="3.30.2090.10">
    <property type="entry name" value="Multidrug efflux transporter AcrB TolC docking domain, DN and DC subdomains"/>
    <property type="match status" value="1"/>
</dbReference>
<keyword evidence="2" id="KW-1133">Transmembrane helix</keyword>
<protein>
    <submittedName>
        <fullName evidence="3">Acriflavin resistance protein</fullName>
    </submittedName>
</protein>